<evidence type="ECO:0000259" key="1">
    <source>
        <dbReference type="Pfam" id="PF00149"/>
    </source>
</evidence>
<organism evidence="2 3">
    <name type="scientific">Methanoplanus limicola DSM 2279</name>
    <dbReference type="NCBI Taxonomy" id="937775"/>
    <lineage>
        <taxon>Archaea</taxon>
        <taxon>Methanobacteriati</taxon>
        <taxon>Methanobacteriota</taxon>
        <taxon>Stenosarchaea group</taxon>
        <taxon>Methanomicrobia</taxon>
        <taxon>Methanomicrobiales</taxon>
        <taxon>Methanomicrobiaceae</taxon>
        <taxon>Methanoplanus</taxon>
    </lineage>
</organism>
<dbReference type="RefSeq" id="WP_004075766.1">
    <property type="nucleotide sequence ID" value="NZ_CM001436.1"/>
</dbReference>
<evidence type="ECO:0000313" key="3">
    <source>
        <dbReference type="Proteomes" id="UP000005741"/>
    </source>
</evidence>
<name>H1YY91_9EURY</name>
<dbReference type="Gene3D" id="3.60.21.10">
    <property type="match status" value="1"/>
</dbReference>
<dbReference type="GO" id="GO:0016787">
    <property type="term" value="F:hydrolase activity"/>
    <property type="evidence" value="ECO:0007669"/>
    <property type="project" value="InterPro"/>
</dbReference>
<proteinExistence type="predicted"/>
<dbReference type="Proteomes" id="UP000005741">
    <property type="component" value="Chromosome"/>
</dbReference>
<dbReference type="Pfam" id="PF00149">
    <property type="entry name" value="Metallophos"/>
    <property type="match status" value="1"/>
</dbReference>
<evidence type="ECO:0000313" key="2">
    <source>
        <dbReference type="EMBL" id="EHQ34186.1"/>
    </source>
</evidence>
<dbReference type="EMBL" id="CM001436">
    <property type="protein sequence ID" value="EHQ34186.1"/>
    <property type="molecule type" value="Genomic_DNA"/>
</dbReference>
<dbReference type="HOGENOM" id="CLU_049846_0_0_2"/>
<gene>
    <name evidence="2" type="ORF">Metlim_0033</name>
</gene>
<dbReference type="STRING" id="937775.Metlim_0033"/>
<sequence length="445" mass="50951">MPDSYRILLHPSAAEDKLRDRLSEIQNALPDFKVHNNPEICIAEFETGKNYGRKEIKDTVEKIFCDYNFIGCEITGFGYFVKGGSFSVNFPVIFSQGAFIQRRSEKDAPGGSQDNKNIQISFPEKLSECLLSEISGIKDLSVTESPCITLTEGLRRKEFLKIRKHTGFKISILDEILLRTFWKKGRGPKYKIRNFCFSFDVVRIAVEKNGKKDLEYDLTSKGWIKYPGPSGWGETLKNYRRIKGYESLPASSGKISSKWLIGDLHIGHYDMIPKTARPFDPKNPSEMDKILTENWNLAVKPGDEVFFLGDLTYNKSPESVEYLLSQLSGKIVFIRGNHDQSVQNAEDFLEYSYGGHKFLMIHNPGHAPEDYDGWIIHGHTHNSRMCEYPFINFKSRTINVSCEVISYRPVLFDDIVSIISHPERCPERIMSYESACMSKDVLKKE</sequence>
<dbReference type="InterPro" id="IPR004843">
    <property type="entry name" value="Calcineurin-like_PHP"/>
</dbReference>
<protein>
    <submittedName>
        <fullName evidence="2">Metallophosphoesterase</fullName>
    </submittedName>
</protein>
<dbReference type="SUPFAM" id="SSF56300">
    <property type="entry name" value="Metallo-dependent phosphatases"/>
    <property type="match status" value="1"/>
</dbReference>
<reference evidence="2 3" key="1">
    <citation type="submission" date="2011-10" db="EMBL/GenBank/DDBJ databases">
        <title>The Improved High-Quality Draft genome of Methanoplanus limicola DSM 2279.</title>
        <authorList>
            <consortium name="US DOE Joint Genome Institute (JGI-PGF)"/>
            <person name="Lucas S."/>
            <person name="Copeland A."/>
            <person name="Lapidus A."/>
            <person name="Glavina del Rio T."/>
            <person name="Dalin E."/>
            <person name="Tice H."/>
            <person name="Bruce D."/>
            <person name="Goodwin L."/>
            <person name="Pitluck S."/>
            <person name="Peters L."/>
            <person name="Mikhailova N."/>
            <person name="Lu M."/>
            <person name="Kyrpides N."/>
            <person name="Mavromatis K."/>
            <person name="Ivanova N."/>
            <person name="Markowitz V."/>
            <person name="Cheng J.-F."/>
            <person name="Hugenholtz P."/>
            <person name="Woyke T."/>
            <person name="Wu D."/>
            <person name="Wirth R."/>
            <person name="Brambilla E.-M."/>
            <person name="Klenk H.-P."/>
            <person name="Eisen J.A."/>
        </authorList>
    </citation>
    <scope>NUCLEOTIDE SEQUENCE [LARGE SCALE GENOMIC DNA]</scope>
    <source>
        <strain evidence="2 3">DSM 2279</strain>
    </source>
</reference>
<keyword evidence="3" id="KW-1185">Reference proteome</keyword>
<dbReference type="InterPro" id="IPR029052">
    <property type="entry name" value="Metallo-depent_PP-like"/>
</dbReference>
<dbReference type="InParanoid" id="H1YY91"/>
<accession>H1YY91</accession>
<feature type="domain" description="Calcineurin-like phosphoesterase" evidence="1">
    <location>
        <begin position="259"/>
        <end position="352"/>
    </location>
</feature>
<dbReference type="AlphaFoldDB" id="H1YY91"/>
<dbReference type="OrthoDB" id="113823at2157"/>